<proteinExistence type="predicted"/>
<feature type="non-terminal residue" evidence="1">
    <location>
        <position position="94"/>
    </location>
</feature>
<organism evidence="1 2">
    <name type="scientific">Prorocentrum cordatum</name>
    <dbReference type="NCBI Taxonomy" id="2364126"/>
    <lineage>
        <taxon>Eukaryota</taxon>
        <taxon>Sar</taxon>
        <taxon>Alveolata</taxon>
        <taxon>Dinophyceae</taxon>
        <taxon>Prorocentrales</taxon>
        <taxon>Prorocentraceae</taxon>
        <taxon>Prorocentrum</taxon>
    </lineage>
</organism>
<sequence>SGICALLLHDGERTTALYVEAAFSGSFRPGELLRAKPSKTQTFDDTVIFDHPEWLGEVLGSWAAGAADDRELFPLEAVRVARLFKVAAARLGVE</sequence>
<evidence type="ECO:0008006" key="3">
    <source>
        <dbReference type="Google" id="ProtNLM"/>
    </source>
</evidence>
<name>A0ABN9R1G4_9DINO</name>
<accession>A0ABN9R1G4</accession>
<gene>
    <name evidence="1" type="ORF">PCOR1329_LOCUS16116</name>
</gene>
<reference evidence="1" key="1">
    <citation type="submission" date="2023-10" db="EMBL/GenBank/DDBJ databases">
        <authorList>
            <person name="Chen Y."/>
            <person name="Shah S."/>
            <person name="Dougan E. K."/>
            <person name="Thang M."/>
            <person name="Chan C."/>
        </authorList>
    </citation>
    <scope>NUCLEOTIDE SEQUENCE [LARGE SCALE GENOMIC DNA]</scope>
</reference>
<comment type="caution">
    <text evidence="1">The sequence shown here is derived from an EMBL/GenBank/DDBJ whole genome shotgun (WGS) entry which is preliminary data.</text>
</comment>
<evidence type="ECO:0000313" key="1">
    <source>
        <dbReference type="EMBL" id="CAK0811559.1"/>
    </source>
</evidence>
<protein>
    <recommendedName>
        <fullName evidence="3">Gfo/Idh/MocA family oxidoreductase</fullName>
    </recommendedName>
</protein>
<dbReference type="EMBL" id="CAUYUJ010004917">
    <property type="protein sequence ID" value="CAK0811559.1"/>
    <property type="molecule type" value="Genomic_DNA"/>
</dbReference>
<evidence type="ECO:0000313" key="2">
    <source>
        <dbReference type="Proteomes" id="UP001189429"/>
    </source>
</evidence>
<feature type="non-terminal residue" evidence="1">
    <location>
        <position position="1"/>
    </location>
</feature>
<keyword evidence="2" id="KW-1185">Reference proteome</keyword>
<dbReference type="Proteomes" id="UP001189429">
    <property type="component" value="Unassembled WGS sequence"/>
</dbReference>